<accession>A0A6A9UTG9</accession>
<dbReference type="RefSeq" id="WP_156607814.1">
    <property type="nucleotide sequence ID" value="NZ_WPCU01000004.1"/>
</dbReference>
<comment type="caution">
    <text evidence="3">The sequence shown here is derived from an EMBL/GenBank/DDBJ whole genome shotgun (WGS) entry which is preliminary data.</text>
</comment>
<organism evidence="3 4">
    <name type="scientific">Auraticoccus cholistanensis</name>
    <dbReference type="NCBI Taxonomy" id="2656650"/>
    <lineage>
        <taxon>Bacteria</taxon>
        <taxon>Bacillati</taxon>
        <taxon>Actinomycetota</taxon>
        <taxon>Actinomycetes</taxon>
        <taxon>Propionibacteriales</taxon>
        <taxon>Propionibacteriaceae</taxon>
        <taxon>Auraticoccus</taxon>
    </lineage>
</organism>
<feature type="transmembrane region" description="Helical" evidence="2">
    <location>
        <begin position="49"/>
        <end position="69"/>
    </location>
</feature>
<sequence length="207" mass="20697">MSQQQGPEQQGPGQPAWGPVAGPPGAQPDGPQPPDGPRPGGSTTGAKPLLVGGGALVLVLVVVLVVAYLTAQAGPSGQPTTAPSAPPPPLELPLTAGDLSRDPNQPDEDTGIDTDIETVSATYARAAEPTVVVIAGRPLSDPAAMLDLVEAEAVRPIEDGLCGRYPSGYDVCAVVRGSTALLGVGIAGQPVQDLLDDTQTVAAALPQ</sequence>
<evidence type="ECO:0000256" key="1">
    <source>
        <dbReference type="SAM" id="MobiDB-lite"/>
    </source>
</evidence>
<feature type="compositionally biased region" description="Low complexity" evidence="1">
    <location>
        <begin position="1"/>
        <end position="20"/>
    </location>
</feature>
<name>A0A6A9UTG9_9ACTN</name>
<reference evidence="3 4" key="1">
    <citation type="submission" date="2019-12" db="EMBL/GenBank/DDBJ databases">
        <title>Auraticoccus cholistani sp. nov., an actinomycete isolated from soil of Cholistan desert.</title>
        <authorList>
            <person name="Cheema M.T."/>
        </authorList>
    </citation>
    <scope>NUCLEOTIDE SEQUENCE [LARGE SCALE GENOMIC DNA]</scope>
    <source>
        <strain evidence="3 4">F435</strain>
    </source>
</reference>
<keyword evidence="2" id="KW-1133">Transmembrane helix</keyword>
<gene>
    <name evidence="3" type="ORF">GC722_02800</name>
</gene>
<proteinExistence type="predicted"/>
<feature type="compositionally biased region" description="Pro residues" evidence="1">
    <location>
        <begin position="21"/>
        <end position="37"/>
    </location>
</feature>
<evidence type="ECO:0000313" key="3">
    <source>
        <dbReference type="EMBL" id="MVA74962.1"/>
    </source>
</evidence>
<evidence type="ECO:0000313" key="4">
    <source>
        <dbReference type="Proteomes" id="UP000435304"/>
    </source>
</evidence>
<dbReference type="AlphaFoldDB" id="A0A6A9UTG9"/>
<evidence type="ECO:0000256" key="2">
    <source>
        <dbReference type="SAM" id="Phobius"/>
    </source>
</evidence>
<keyword evidence="2" id="KW-0812">Transmembrane</keyword>
<feature type="region of interest" description="Disordered" evidence="1">
    <location>
        <begin position="1"/>
        <end position="46"/>
    </location>
</feature>
<feature type="region of interest" description="Disordered" evidence="1">
    <location>
        <begin position="73"/>
        <end position="112"/>
    </location>
</feature>
<keyword evidence="4" id="KW-1185">Reference proteome</keyword>
<dbReference type="Proteomes" id="UP000435304">
    <property type="component" value="Unassembled WGS sequence"/>
</dbReference>
<keyword evidence="2" id="KW-0472">Membrane</keyword>
<dbReference type="EMBL" id="WPCU01000004">
    <property type="protein sequence ID" value="MVA74962.1"/>
    <property type="molecule type" value="Genomic_DNA"/>
</dbReference>
<protein>
    <submittedName>
        <fullName evidence="3">Uncharacterized protein</fullName>
    </submittedName>
</protein>